<gene>
    <name evidence="2" type="ORF">TALK_13430</name>
</gene>
<proteinExistence type="predicted"/>
<feature type="transmembrane region" description="Helical" evidence="1">
    <location>
        <begin position="133"/>
        <end position="153"/>
    </location>
</feature>
<keyword evidence="3" id="KW-1185">Reference proteome</keyword>
<accession>A0A1Y2LD58</accession>
<feature type="transmembrane region" description="Helical" evidence="1">
    <location>
        <begin position="159"/>
        <end position="180"/>
    </location>
</feature>
<feature type="transmembrane region" description="Helical" evidence="1">
    <location>
        <begin position="338"/>
        <end position="356"/>
    </location>
</feature>
<feature type="transmembrane region" description="Helical" evidence="1">
    <location>
        <begin position="201"/>
        <end position="219"/>
    </location>
</feature>
<feature type="transmembrane region" description="Helical" evidence="1">
    <location>
        <begin position="12"/>
        <end position="34"/>
    </location>
</feature>
<evidence type="ECO:0008006" key="4">
    <source>
        <dbReference type="Google" id="ProtNLM"/>
    </source>
</evidence>
<evidence type="ECO:0000313" key="2">
    <source>
        <dbReference type="EMBL" id="OSQ47508.1"/>
    </source>
</evidence>
<keyword evidence="1" id="KW-1133">Transmembrane helix</keyword>
<feature type="transmembrane region" description="Helical" evidence="1">
    <location>
        <begin position="239"/>
        <end position="261"/>
    </location>
</feature>
<feature type="transmembrane region" description="Helical" evidence="1">
    <location>
        <begin position="46"/>
        <end position="72"/>
    </location>
</feature>
<reference evidence="2 3" key="1">
    <citation type="submission" date="2014-03" db="EMBL/GenBank/DDBJ databases">
        <title>The draft genome sequence of Thalassospira alkalitolerans JCM 18968.</title>
        <authorList>
            <person name="Lai Q."/>
            <person name="Shao Z."/>
        </authorList>
    </citation>
    <scope>NUCLEOTIDE SEQUENCE [LARGE SCALE GENOMIC DNA]</scope>
    <source>
        <strain evidence="2 3">JCM 18968</strain>
    </source>
</reference>
<keyword evidence="1" id="KW-0472">Membrane</keyword>
<dbReference type="OrthoDB" id="7366862at2"/>
<sequence length="390" mass="41767">MDSFLPKLSALYPLWLLAANFVSRLGGMIILLVIGHHFKPDQLADYFTTLATIGLVVTATQAGCGPLLIRLYQGHQFRTSTQIILLRLMIAGVGITTALTLTDIGFSPVLLMPIAAALAPDWIISGCGQLGKIALIAVFGQLAGIATALIAMITGNSFALFAIAPTISLASLLTAGILAFHPTASPPNNRLPLAKPEPIAINRYRAVNLIGFTLLAGALPNLDFVLLGEKLGQNEQANLILAQRVFLIAAAMIASLSAALFAKRQSGLLRDFWLMAPALAITAILFLSPDTIAHLIFDAPPAGLPDLLRIGAPWPFLLAILARHILISQEIDNRLFPGWICLIVLILSGVMLPVFGTAENTLIVMQMRFGFCLIFLAACHFVPQWRGQSA</sequence>
<dbReference type="AlphaFoldDB" id="A0A1Y2LD58"/>
<name>A0A1Y2LD58_9PROT</name>
<comment type="caution">
    <text evidence="2">The sequence shown here is derived from an EMBL/GenBank/DDBJ whole genome shotgun (WGS) entry which is preliminary data.</text>
</comment>
<dbReference type="Proteomes" id="UP000193396">
    <property type="component" value="Unassembled WGS sequence"/>
</dbReference>
<dbReference type="STRING" id="1293890.TALK_13430"/>
<keyword evidence="1" id="KW-0812">Transmembrane</keyword>
<feature type="transmembrane region" description="Helical" evidence="1">
    <location>
        <begin position="268"/>
        <end position="287"/>
    </location>
</feature>
<dbReference type="EMBL" id="JFKB01000008">
    <property type="protein sequence ID" value="OSQ47508.1"/>
    <property type="molecule type" value="Genomic_DNA"/>
</dbReference>
<evidence type="ECO:0000313" key="3">
    <source>
        <dbReference type="Proteomes" id="UP000193396"/>
    </source>
</evidence>
<feature type="transmembrane region" description="Helical" evidence="1">
    <location>
        <begin position="107"/>
        <end position="124"/>
    </location>
</feature>
<feature type="transmembrane region" description="Helical" evidence="1">
    <location>
        <begin position="362"/>
        <end position="382"/>
    </location>
</feature>
<dbReference type="RefSeq" id="WP_085619629.1">
    <property type="nucleotide sequence ID" value="NZ_JFKB01000008.1"/>
</dbReference>
<feature type="transmembrane region" description="Helical" evidence="1">
    <location>
        <begin position="84"/>
        <end position="101"/>
    </location>
</feature>
<feature type="transmembrane region" description="Helical" evidence="1">
    <location>
        <begin position="307"/>
        <end position="326"/>
    </location>
</feature>
<protein>
    <recommendedName>
        <fullName evidence="4">Polysaccharide biosynthesis protein</fullName>
    </recommendedName>
</protein>
<evidence type="ECO:0000256" key="1">
    <source>
        <dbReference type="SAM" id="Phobius"/>
    </source>
</evidence>
<organism evidence="2 3">
    <name type="scientific">Thalassospira alkalitolerans</name>
    <dbReference type="NCBI Taxonomy" id="1293890"/>
    <lineage>
        <taxon>Bacteria</taxon>
        <taxon>Pseudomonadati</taxon>
        <taxon>Pseudomonadota</taxon>
        <taxon>Alphaproteobacteria</taxon>
        <taxon>Rhodospirillales</taxon>
        <taxon>Thalassospiraceae</taxon>
        <taxon>Thalassospira</taxon>
    </lineage>
</organism>